<accession>A0A4P8EDB2</accession>
<feature type="compositionally biased region" description="Basic and acidic residues" evidence="1">
    <location>
        <begin position="26"/>
        <end position="42"/>
    </location>
</feature>
<sequence>MKTKPALDDPSPEDLRHPKPGVIDQRQQRIDPANKHTFDPNDRPTGNTKQPGELGGHEGD</sequence>
<name>A0A4P8EDB2_9RHOB</name>
<dbReference type="EMBL" id="CP039964">
    <property type="protein sequence ID" value="QCO54718.1"/>
    <property type="molecule type" value="Genomic_DNA"/>
</dbReference>
<dbReference type="AlphaFoldDB" id="A0A4P8EDB2"/>
<reference evidence="2 3" key="1">
    <citation type="submission" date="2019-05" db="EMBL/GenBank/DDBJ databases">
        <title>Pseudorhodobacter turbinis sp. nov., isolated from the gut of the Korean turban shell.</title>
        <authorList>
            <person name="Jeong Y.-S."/>
            <person name="Kang W.-R."/>
            <person name="Bae J.-W."/>
        </authorList>
    </citation>
    <scope>NUCLEOTIDE SEQUENCE [LARGE SCALE GENOMIC DNA]</scope>
    <source>
        <strain evidence="2 3">S12M18</strain>
    </source>
</reference>
<proteinExistence type="predicted"/>
<dbReference type="OrthoDB" id="7281312at2"/>
<protein>
    <submittedName>
        <fullName evidence="2">Uncharacterized protein</fullName>
    </submittedName>
</protein>
<dbReference type="Proteomes" id="UP000298631">
    <property type="component" value="Chromosome"/>
</dbReference>
<organism evidence="2 3">
    <name type="scientific">Pseudorhodobacter turbinis</name>
    <dbReference type="NCBI Taxonomy" id="2500533"/>
    <lineage>
        <taxon>Bacteria</taxon>
        <taxon>Pseudomonadati</taxon>
        <taxon>Pseudomonadota</taxon>
        <taxon>Alphaproteobacteria</taxon>
        <taxon>Rhodobacterales</taxon>
        <taxon>Paracoccaceae</taxon>
        <taxon>Pseudorhodobacter</taxon>
    </lineage>
</organism>
<evidence type="ECO:0000313" key="3">
    <source>
        <dbReference type="Proteomes" id="UP000298631"/>
    </source>
</evidence>
<evidence type="ECO:0000256" key="1">
    <source>
        <dbReference type="SAM" id="MobiDB-lite"/>
    </source>
</evidence>
<feature type="region of interest" description="Disordered" evidence="1">
    <location>
        <begin position="1"/>
        <end position="60"/>
    </location>
</feature>
<dbReference type="KEGG" id="pseb:EOK75_02260"/>
<keyword evidence="3" id="KW-1185">Reference proteome</keyword>
<gene>
    <name evidence="2" type="ORF">EOK75_02260</name>
</gene>
<evidence type="ECO:0000313" key="2">
    <source>
        <dbReference type="EMBL" id="QCO54718.1"/>
    </source>
</evidence>